<dbReference type="InterPro" id="IPR002401">
    <property type="entry name" value="Cyt_P450_E_grp-I"/>
</dbReference>
<dbReference type="Gene3D" id="1.10.630.10">
    <property type="entry name" value="Cytochrome P450"/>
    <property type="match status" value="1"/>
</dbReference>
<dbReference type="GO" id="GO:0005506">
    <property type="term" value="F:iron ion binding"/>
    <property type="evidence" value="ECO:0007669"/>
    <property type="project" value="InterPro"/>
</dbReference>
<keyword evidence="3 6" id="KW-0349">Heme</keyword>
<evidence type="ECO:0000256" key="4">
    <source>
        <dbReference type="ARBA" id="ARBA00022723"/>
    </source>
</evidence>
<dbReference type="GO" id="GO:0004497">
    <property type="term" value="F:monooxygenase activity"/>
    <property type="evidence" value="ECO:0007669"/>
    <property type="project" value="UniProtKB-KW"/>
</dbReference>
<keyword evidence="5 6" id="KW-0408">Iron</keyword>
<name>A0A8H4UD65_9HYPO</name>
<keyword evidence="8" id="KW-0812">Transmembrane</keyword>
<evidence type="ECO:0008006" key="11">
    <source>
        <dbReference type="Google" id="ProtNLM"/>
    </source>
</evidence>
<keyword evidence="8" id="KW-1133">Transmembrane helix</keyword>
<dbReference type="Proteomes" id="UP000635477">
    <property type="component" value="Unassembled WGS sequence"/>
</dbReference>
<feature type="transmembrane region" description="Helical" evidence="8">
    <location>
        <begin position="12"/>
        <end position="30"/>
    </location>
</feature>
<evidence type="ECO:0000313" key="10">
    <source>
        <dbReference type="Proteomes" id="UP000635477"/>
    </source>
</evidence>
<accession>A0A8H4UD65</accession>
<organism evidence="9 10">
    <name type="scientific">Fusarium zealandicum</name>
    <dbReference type="NCBI Taxonomy" id="1053134"/>
    <lineage>
        <taxon>Eukaryota</taxon>
        <taxon>Fungi</taxon>
        <taxon>Dikarya</taxon>
        <taxon>Ascomycota</taxon>
        <taxon>Pezizomycotina</taxon>
        <taxon>Sordariomycetes</taxon>
        <taxon>Hypocreomycetidae</taxon>
        <taxon>Hypocreales</taxon>
        <taxon>Nectriaceae</taxon>
        <taxon>Fusarium</taxon>
        <taxon>Fusarium staphyleae species complex</taxon>
    </lineage>
</organism>
<keyword evidence="10" id="KW-1185">Reference proteome</keyword>
<dbReference type="InterPro" id="IPR036396">
    <property type="entry name" value="Cyt_P450_sf"/>
</dbReference>
<keyword evidence="4 6" id="KW-0479">Metal-binding</keyword>
<dbReference type="GO" id="GO:0016705">
    <property type="term" value="F:oxidoreductase activity, acting on paired donors, with incorporation or reduction of molecular oxygen"/>
    <property type="evidence" value="ECO:0007669"/>
    <property type="project" value="InterPro"/>
</dbReference>
<dbReference type="SUPFAM" id="SSF48264">
    <property type="entry name" value="Cytochrome P450"/>
    <property type="match status" value="1"/>
</dbReference>
<dbReference type="AlphaFoldDB" id="A0A8H4UD65"/>
<keyword evidence="8" id="KW-0472">Membrane</keyword>
<feature type="binding site" description="axial binding residue" evidence="6">
    <location>
        <position position="521"/>
    </location>
    <ligand>
        <name>heme</name>
        <dbReference type="ChEBI" id="CHEBI:30413"/>
    </ligand>
    <ligandPart>
        <name>Fe</name>
        <dbReference type="ChEBI" id="CHEBI:18248"/>
    </ligandPart>
</feature>
<evidence type="ECO:0000256" key="1">
    <source>
        <dbReference type="ARBA" id="ARBA00001971"/>
    </source>
</evidence>
<dbReference type="EMBL" id="JABEYC010000804">
    <property type="protein sequence ID" value="KAF4974090.1"/>
    <property type="molecule type" value="Genomic_DNA"/>
</dbReference>
<dbReference type="OrthoDB" id="1470350at2759"/>
<dbReference type="InterPro" id="IPR017972">
    <property type="entry name" value="Cyt_P450_CS"/>
</dbReference>
<evidence type="ECO:0000256" key="5">
    <source>
        <dbReference type="ARBA" id="ARBA00023004"/>
    </source>
</evidence>
<gene>
    <name evidence="9" type="ORF">FZEAL_8963</name>
</gene>
<evidence type="ECO:0000256" key="7">
    <source>
        <dbReference type="RuleBase" id="RU000461"/>
    </source>
</evidence>
<dbReference type="InterPro" id="IPR050121">
    <property type="entry name" value="Cytochrome_P450_monoxygenase"/>
</dbReference>
<comment type="cofactor">
    <cofactor evidence="1 6">
        <name>heme</name>
        <dbReference type="ChEBI" id="CHEBI:30413"/>
    </cofactor>
</comment>
<evidence type="ECO:0000256" key="8">
    <source>
        <dbReference type="SAM" id="Phobius"/>
    </source>
</evidence>
<reference evidence="9" key="2">
    <citation type="submission" date="2020-05" db="EMBL/GenBank/DDBJ databases">
        <authorList>
            <person name="Kim H.-S."/>
            <person name="Proctor R.H."/>
            <person name="Brown D.W."/>
        </authorList>
    </citation>
    <scope>NUCLEOTIDE SEQUENCE</scope>
    <source>
        <strain evidence="9">NRRL 22465</strain>
    </source>
</reference>
<dbReference type="PANTHER" id="PTHR24305">
    <property type="entry name" value="CYTOCHROME P450"/>
    <property type="match status" value="1"/>
</dbReference>
<evidence type="ECO:0000256" key="2">
    <source>
        <dbReference type="ARBA" id="ARBA00010617"/>
    </source>
</evidence>
<sequence length="576" mass="65221">MLSTDMLERVPSGLGLAVFVVFLGVSYVALRMLALPKPLPGIPYNTEAAKSVLGDLPEFRAAPDRREWWAKQAVKHQSPLVQVFLRPFGRPWVFLADHYEASDICMRHLKQFDRSYQTTAVFSGVTPSHHIGMRSNDPRFKKNKELIRDLMSASFLHEVSAPQIHDKVSTLMSLWDRKLHLAKGRPFDASRDIHHTALDIIMAASFGLDSSRSQLSKQLSQLEIRTSPGDTDEKFEFKDVPLREELRFFTVLVDSIGIAVKSPIPRIHHFLYRNLSPKMRRARAGRDKLRNQEIANSVERKKSGRPQRCALDNMLAREDAMAQKEGRDPNYYSETIMDELLGYLVAGHDTTSSSLQWGTTFLTGDQRVQSTLRKALYEAHEQAKEEHRVPTTSEIAKQSVPYLDAVLEEIVRHAQSVAITLRDALVDTQILGVHIPKGTTVGIMANGPSIMLPSVHIDDAKRSKSSQAHMERVHPFDDATITDFIPERWLKSQTNANGDEEMVFDAQNGPIQAFGMGPRACFGKKLAYLELRIFFTMVVWEFELGPLKPELAKREASLSLTRIPKHVYVKLQKTTY</sequence>
<dbReference type="CDD" id="cd20622">
    <property type="entry name" value="CYP_TRI13-like"/>
    <property type="match status" value="1"/>
</dbReference>
<keyword evidence="7" id="KW-0503">Monooxygenase</keyword>
<dbReference type="GO" id="GO:0020037">
    <property type="term" value="F:heme binding"/>
    <property type="evidence" value="ECO:0007669"/>
    <property type="project" value="InterPro"/>
</dbReference>
<evidence type="ECO:0000256" key="6">
    <source>
        <dbReference type="PIRSR" id="PIRSR602401-1"/>
    </source>
</evidence>
<dbReference type="PRINTS" id="PR00385">
    <property type="entry name" value="P450"/>
</dbReference>
<evidence type="ECO:0000256" key="3">
    <source>
        <dbReference type="ARBA" id="ARBA00022617"/>
    </source>
</evidence>
<dbReference type="InterPro" id="IPR001128">
    <property type="entry name" value="Cyt_P450"/>
</dbReference>
<keyword evidence="7" id="KW-0560">Oxidoreductase</keyword>
<dbReference type="PROSITE" id="PS00086">
    <property type="entry name" value="CYTOCHROME_P450"/>
    <property type="match status" value="1"/>
</dbReference>
<dbReference type="Pfam" id="PF00067">
    <property type="entry name" value="p450"/>
    <property type="match status" value="2"/>
</dbReference>
<comment type="similarity">
    <text evidence="2 7">Belongs to the cytochrome P450 family.</text>
</comment>
<evidence type="ECO:0000313" key="9">
    <source>
        <dbReference type="EMBL" id="KAF4974090.1"/>
    </source>
</evidence>
<comment type="caution">
    <text evidence="9">The sequence shown here is derived from an EMBL/GenBank/DDBJ whole genome shotgun (WGS) entry which is preliminary data.</text>
</comment>
<dbReference type="PANTHER" id="PTHR24305:SF232">
    <property type="entry name" value="P450, PUTATIVE (EUROFUNG)-RELATED"/>
    <property type="match status" value="1"/>
</dbReference>
<dbReference type="PRINTS" id="PR00463">
    <property type="entry name" value="EP450I"/>
</dbReference>
<protein>
    <recommendedName>
        <fullName evidence="11">Cytochrome P450 monooxygenase</fullName>
    </recommendedName>
</protein>
<proteinExistence type="inferred from homology"/>
<reference evidence="9" key="1">
    <citation type="journal article" date="2020" name="BMC Genomics">
        <title>Correction to: Identification and distribution of gene clusters required for synthesis of sphingolipid metabolism inhibitors in diverse species of the filamentous fungus Fusarium.</title>
        <authorList>
            <person name="Kim H.S."/>
            <person name="Lohmar J.M."/>
            <person name="Busman M."/>
            <person name="Brown D.W."/>
            <person name="Naumann T.A."/>
            <person name="Divon H.H."/>
            <person name="Lysoe E."/>
            <person name="Uhlig S."/>
            <person name="Proctor R.H."/>
        </authorList>
    </citation>
    <scope>NUCLEOTIDE SEQUENCE</scope>
    <source>
        <strain evidence="9">NRRL 22465</strain>
    </source>
</reference>